<name>A0A6L8KDR4_9BURK</name>
<feature type="signal peptide" evidence="1">
    <location>
        <begin position="1"/>
        <end position="23"/>
    </location>
</feature>
<feature type="domain" description="DUF642" evidence="2">
    <location>
        <begin position="109"/>
        <end position="188"/>
    </location>
</feature>
<feature type="chain" id="PRO_5026891859" evidence="1">
    <location>
        <begin position="24"/>
        <end position="242"/>
    </location>
</feature>
<proteinExistence type="predicted"/>
<dbReference type="RefSeq" id="WP_161008280.1">
    <property type="nucleotide sequence ID" value="NZ_WWCN01000012.1"/>
</dbReference>
<evidence type="ECO:0000313" key="4">
    <source>
        <dbReference type="EMBL" id="MYM24827.1"/>
    </source>
</evidence>
<evidence type="ECO:0000313" key="5">
    <source>
        <dbReference type="Proteomes" id="UP000479335"/>
    </source>
</evidence>
<feature type="domain" description="Ice-binding protein C-terminal" evidence="3">
    <location>
        <begin position="211"/>
        <end position="235"/>
    </location>
</feature>
<dbReference type="AlphaFoldDB" id="A0A6L8KDR4"/>
<accession>A0A6L8KDR4</accession>
<keyword evidence="1" id="KW-0732">Signal</keyword>
<dbReference type="NCBIfam" id="TIGR02595">
    <property type="entry name" value="PEP_CTERM"/>
    <property type="match status" value="1"/>
</dbReference>
<evidence type="ECO:0000256" key="1">
    <source>
        <dbReference type="SAM" id="SignalP"/>
    </source>
</evidence>
<dbReference type="Pfam" id="PF07589">
    <property type="entry name" value="PEP-CTERM"/>
    <property type="match status" value="1"/>
</dbReference>
<dbReference type="Pfam" id="PF04862">
    <property type="entry name" value="DUF642"/>
    <property type="match status" value="1"/>
</dbReference>
<dbReference type="InterPro" id="IPR006946">
    <property type="entry name" value="DGR2-like_dom"/>
</dbReference>
<comment type="caution">
    <text evidence="4">The sequence shown here is derived from an EMBL/GenBank/DDBJ whole genome shotgun (WGS) entry which is preliminary data.</text>
</comment>
<reference evidence="4 5" key="1">
    <citation type="submission" date="2019-12" db="EMBL/GenBank/DDBJ databases">
        <title>Novel species isolated from a subtropical stream in China.</title>
        <authorList>
            <person name="Lu H."/>
        </authorList>
    </citation>
    <scope>NUCLEOTIDE SEQUENCE [LARGE SCALE GENOMIC DNA]</scope>
    <source>
        <strain evidence="4 5">FT135W</strain>
    </source>
</reference>
<evidence type="ECO:0000259" key="2">
    <source>
        <dbReference type="Pfam" id="PF04862"/>
    </source>
</evidence>
<dbReference type="Gene3D" id="2.60.120.260">
    <property type="entry name" value="Galactose-binding domain-like"/>
    <property type="match status" value="1"/>
</dbReference>
<gene>
    <name evidence="4" type="ORF">GTP46_19510</name>
</gene>
<dbReference type="Proteomes" id="UP000479335">
    <property type="component" value="Unassembled WGS sequence"/>
</dbReference>
<protein>
    <submittedName>
        <fullName evidence="4">DUF642 domain-containing protein</fullName>
    </submittedName>
</protein>
<dbReference type="InterPro" id="IPR013424">
    <property type="entry name" value="Ice-binding_C"/>
</dbReference>
<organism evidence="4 5">
    <name type="scientific">Duganella flavida</name>
    <dbReference type="NCBI Taxonomy" id="2692175"/>
    <lineage>
        <taxon>Bacteria</taxon>
        <taxon>Pseudomonadati</taxon>
        <taxon>Pseudomonadota</taxon>
        <taxon>Betaproteobacteria</taxon>
        <taxon>Burkholderiales</taxon>
        <taxon>Oxalobacteraceae</taxon>
        <taxon>Telluria group</taxon>
        <taxon>Duganella</taxon>
    </lineage>
</organism>
<dbReference type="EMBL" id="WWCN01000012">
    <property type="protein sequence ID" value="MYM24827.1"/>
    <property type="molecule type" value="Genomic_DNA"/>
</dbReference>
<keyword evidence="5" id="KW-1185">Reference proteome</keyword>
<sequence length="242" mass="25072">MRIKSLMLAVTAAAALCSGVASASTELITNGNFESGDYGQINWGGHQLTGWTTNGYNFLFNGSNVDTSGVNGSYGNLQMWGPNNGSANGLTASPVGGNFVASDGAFEIAPLSQTVNGLVAGQQYNLTFYWAGAQQSGFTGDTTEQWQVSLGGQTQSTAVKSNVNHGFTGWQKETFTFTATNTSEVLSFLAVGTPAGVPPFSLLDGVSMTAAVPEPQTWGMLGLGLGLVGFMARRKAAKTKAA</sequence>
<evidence type="ECO:0000259" key="3">
    <source>
        <dbReference type="Pfam" id="PF07589"/>
    </source>
</evidence>